<dbReference type="SUPFAM" id="SSF141868">
    <property type="entry name" value="EAL domain-like"/>
    <property type="match status" value="1"/>
</dbReference>
<dbReference type="Gene3D" id="3.30.70.270">
    <property type="match status" value="1"/>
</dbReference>
<protein>
    <submittedName>
        <fullName evidence="9">EAL domain-containing protein</fullName>
    </submittedName>
</protein>
<dbReference type="InterPro" id="IPR029787">
    <property type="entry name" value="Nucleotide_cyclase"/>
</dbReference>
<evidence type="ECO:0000259" key="5">
    <source>
        <dbReference type="PROSITE" id="PS50113"/>
    </source>
</evidence>
<evidence type="ECO:0000256" key="1">
    <source>
        <dbReference type="ARBA" id="ARBA00051114"/>
    </source>
</evidence>
<dbReference type="PROSITE" id="PS50885">
    <property type="entry name" value="HAMP"/>
    <property type="match status" value="1"/>
</dbReference>
<dbReference type="CDD" id="cd01948">
    <property type="entry name" value="EAL"/>
    <property type="match status" value="1"/>
</dbReference>
<dbReference type="GO" id="GO:0016020">
    <property type="term" value="C:membrane"/>
    <property type="evidence" value="ECO:0007669"/>
    <property type="project" value="InterPro"/>
</dbReference>
<dbReference type="Pfam" id="PF00989">
    <property type="entry name" value="PAS"/>
    <property type="match status" value="1"/>
</dbReference>
<dbReference type="InterPro" id="IPR003660">
    <property type="entry name" value="HAMP_dom"/>
</dbReference>
<dbReference type="FunFam" id="3.20.20.450:FF:000001">
    <property type="entry name" value="Cyclic di-GMP phosphodiesterase yahA"/>
    <property type="match status" value="1"/>
</dbReference>
<dbReference type="AlphaFoldDB" id="A0A437REY2"/>
<dbReference type="InterPro" id="IPR052155">
    <property type="entry name" value="Biofilm_reg_signaling"/>
</dbReference>
<dbReference type="GO" id="GO:0071732">
    <property type="term" value="P:cellular response to nitric oxide"/>
    <property type="evidence" value="ECO:0007669"/>
    <property type="project" value="UniProtKB-ARBA"/>
</dbReference>
<dbReference type="InterPro" id="IPR000160">
    <property type="entry name" value="GGDEF_dom"/>
</dbReference>
<dbReference type="CDD" id="cd00130">
    <property type="entry name" value="PAS"/>
    <property type="match status" value="1"/>
</dbReference>
<dbReference type="Gene3D" id="3.30.450.20">
    <property type="entry name" value="PAS domain"/>
    <property type="match status" value="1"/>
</dbReference>
<feature type="domain" description="HAMP" evidence="7">
    <location>
        <begin position="348"/>
        <end position="401"/>
    </location>
</feature>
<dbReference type="SMART" id="SM00091">
    <property type="entry name" value="PAS"/>
    <property type="match status" value="2"/>
</dbReference>
<evidence type="ECO:0000259" key="8">
    <source>
        <dbReference type="PROSITE" id="PS50887"/>
    </source>
</evidence>
<dbReference type="Pfam" id="PF00990">
    <property type="entry name" value="GGDEF"/>
    <property type="match status" value="1"/>
</dbReference>
<feature type="domain" description="GGDEF" evidence="8">
    <location>
        <begin position="696"/>
        <end position="830"/>
    </location>
</feature>
<dbReference type="SMART" id="SM00052">
    <property type="entry name" value="EAL"/>
    <property type="match status" value="1"/>
</dbReference>
<feature type="domain" description="EAL" evidence="6">
    <location>
        <begin position="839"/>
        <end position="1093"/>
    </location>
</feature>
<feature type="domain" description="PAC" evidence="5">
    <location>
        <begin position="597"/>
        <end position="664"/>
    </location>
</feature>
<feature type="domain" description="PAS" evidence="4">
    <location>
        <begin position="525"/>
        <end position="570"/>
    </location>
</feature>
<dbReference type="Pfam" id="PF00672">
    <property type="entry name" value="HAMP"/>
    <property type="match status" value="1"/>
</dbReference>
<comment type="caution">
    <text evidence="9">The sequence shown here is derived from an EMBL/GenBank/DDBJ whole genome shotgun (WGS) entry which is preliminary data.</text>
</comment>
<dbReference type="PANTHER" id="PTHR44757">
    <property type="entry name" value="DIGUANYLATE CYCLASE DGCP"/>
    <property type="match status" value="1"/>
</dbReference>
<dbReference type="SMART" id="SM00304">
    <property type="entry name" value="HAMP"/>
    <property type="match status" value="1"/>
</dbReference>
<dbReference type="InterPro" id="IPR000700">
    <property type="entry name" value="PAS-assoc_C"/>
</dbReference>
<evidence type="ECO:0000256" key="3">
    <source>
        <dbReference type="SAM" id="Phobius"/>
    </source>
</evidence>
<dbReference type="GO" id="GO:0071111">
    <property type="term" value="F:cyclic-guanylate-specific phosphodiesterase activity"/>
    <property type="evidence" value="ECO:0007669"/>
    <property type="project" value="UniProtKB-EC"/>
</dbReference>
<keyword evidence="10" id="KW-1185">Reference proteome</keyword>
<reference evidence="9 10" key="1">
    <citation type="submission" date="2019-01" db="EMBL/GenBank/DDBJ databases">
        <authorList>
            <person name="Chen W.-M."/>
        </authorList>
    </citation>
    <scope>NUCLEOTIDE SEQUENCE [LARGE SCALE GENOMIC DNA]</scope>
    <source>
        <strain evidence="9 10">KYPY4</strain>
    </source>
</reference>
<dbReference type="InterPro" id="IPR013767">
    <property type="entry name" value="PAS_fold"/>
</dbReference>
<dbReference type="GO" id="GO:0006355">
    <property type="term" value="P:regulation of DNA-templated transcription"/>
    <property type="evidence" value="ECO:0007669"/>
    <property type="project" value="InterPro"/>
</dbReference>
<dbReference type="InterPro" id="IPR000014">
    <property type="entry name" value="PAS"/>
</dbReference>
<evidence type="ECO:0000259" key="7">
    <source>
        <dbReference type="PROSITE" id="PS50885"/>
    </source>
</evidence>
<dbReference type="PROSITE" id="PS50883">
    <property type="entry name" value="EAL"/>
    <property type="match status" value="1"/>
</dbReference>
<dbReference type="CDD" id="cd01949">
    <property type="entry name" value="GGDEF"/>
    <property type="match status" value="1"/>
</dbReference>
<dbReference type="PROSITE" id="PS50113">
    <property type="entry name" value="PAC"/>
    <property type="match status" value="1"/>
</dbReference>
<comment type="catalytic activity">
    <reaction evidence="1">
        <text>3',3'-c-di-GMP + H2O = 5'-phosphoguanylyl(3'-&gt;5')guanosine + H(+)</text>
        <dbReference type="Rhea" id="RHEA:24902"/>
        <dbReference type="ChEBI" id="CHEBI:15377"/>
        <dbReference type="ChEBI" id="CHEBI:15378"/>
        <dbReference type="ChEBI" id="CHEBI:58754"/>
        <dbReference type="ChEBI" id="CHEBI:58805"/>
        <dbReference type="EC" id="3.1.4.52"/>
    </reaction>
    <physiologicalReaction direction="left-to-right" evidence="1">
        <dbReference type="Rhea" id="RHEA:24903"/>
    </physiologicalReaction>
</comment>
<gene>
    <name evidence="9" type="ORF">EOE66_14285</name>
</gene>
<organism evidence="9 10">
    <name type="scientific">Rubrivivax rivuli</name>
    <dbReference type="NCBI Taxonomy" id="1862385"/>
    <lineage>
        <taxon>Bacteria</taxon>
        <taxon>Pseudomonadati</taxon>
        <taxon>Pseudomonadota</taxon>
        <taxon>Betaproteobacteria</taxon>
        <taxon>Burkholderiales</taxon>
        <taxon>Sphaerotilaceae</taxon>
        <taxon>Rubrivivax</taxon>
    </lineage>
</organism>
<dbReference type="InterPro" id="IPR043128">
    <property type="entry name" value="Rev_trsase/Diguanyl_cyclase"/>
</dbReference>
<dbReference type="CDD" id="cd06225">
    <property type="entry name" value="HAMP"/>
    <property type="match status" value="1"/>
</dbReference>
<name>A0A437REY2_9BURK</name>
<dbReference type="PROSITE" id="PS50112">
    <property type="entry name" value="PAS"/>
    <property type="match status" value="1"/>
</dbReference>
<evidence type="ECO:0000259" key="4">
    <source>
        <dbReference type="PROSITE" id="PS50112"/>
    </source>
</evidence>
<dbReference type="NCBIfam" id="TIGR00254">
    <property type="entry name" value="GGDEF"/>
    <property type="match status" value="1"/>
</dbReference>
<dbReference type="EMBL" id="SACR01000004">
    <property type="protein sequence ID" value="RVU45299.1"/>
    <property type="molecule type" value="Genomic_DNA"/>
</dbReference>
<dbReference type="SMART" id="SM00267">
    <property type="entry name" value="GGDEF"/>
    <property type="match status" value="1"/>
</dbReference>
<dbReference type="SUPFAM" id="SSF55785">
    <property type="entry name" value="PYP-like sensor domain (PAS domain)"/>
    <property type="match status" value="1"/>
</dbReference>
<dbReference type="NCBIfam" id="TIGR00229">
    <property type="entry name" value="sensory_box"/>
    <property type="match status" value="1"/>
</dbReference>
<dbReference type="PROSITE" id="PS50887">
    <property type="entry name" value="GGDEF"/>
    <property type="match status" value="1"/>
</dbReference>
<dbReference type="Gene3D" id="6.10.340.10">
    <property type="match status" value="1"/>
</dbReference>
<accession>A0A437REY2</accession>
<feature type="region of interest" description="Disordered" evidence="2">
    <location>
        <begin position="1"/>
        <end position="22"/>
    </location>
</feature>
<dbReference type="InterPro" id="IPR001633">
    <property type="entry name" value="EAL_dom"/>
</dbReference>
<dbReference type="GO" id="GO:0007165">
    <property type="term" value="P:signal transduction"/>
    <property type="evidence" value="ECO:0007669"/>
    <property type="project" value="InterPro"/>
</dbReference>
<dbReference type="FunFam" id="3.30.70.270:FF:000001">
    <property type="entry name" value="Diguanylate cyclase domain protein"/>
    <property type="match status" value="1"/>
</dbReference>
<keyword evidence="3" id="KW-0472">Membrane</keyword>
<feature type="transmembrane region" description="Helical" evidence="3">
    <location>
        <begin position="326"/>
        <end position="347"/>
    </location>
</feature>
<evidence type="ECO:0000313" key="10">
    <source>
        <dbReference type="Proteomes" id="UP000285575"/>
    </source>
</evidence>
<evidence type="ECO:0000259" key="6">
    <source>
        <dbReference type="PROSITE" id="PS50883"/>
    </source>
</evidence>
<dbReference type="PANTHER" id="PTHR44757:SF2">
    <property type="entry name" value="BIOFILM ARCHITECTURE MAINTENANCE PROTEIN MBAA"/>
    <property type="match status" value="1"/>
</dbReference>
<dbReference type="Gene3D" id="3.20.20.450">
    <property type="entry name" value="EAL domain"/>
    <property type="match status" value="1"/>
</dbReference>
<feature type="transmembrane region" description="Helical" evidence="3">
    <location>
        <begin position="44"/>
        <end position="63"/>
    </location>
</feature>
<dbReference type="OrthoDB" id="9813903at2"/>
<sequence length="1098" mass="120161">MPAAPPTLPAAPAWTAPPAPRPPSGAGAAYTRLLGRLSVSRKLLLIYLLDLTAVIFISGILINEKFIAIDFARKEVQGNAYVQAVRDPLVDAALAATGEANERTRLSGHAGAVLDAERALGRGMDSAELAAQVARALQAAGASPEEERAQRVDKVLAQGRDLLTRVGNQSNLILDPDLDSYYTMSLLVLRYPELLEQVHGVGRLLQAGAVARDTGGQRTQFLIFEGRMEATARGIQSDHAEAYAAGGPALRQALQPSQQALETALEAYRRAARQVADEGASKATLGQARDAQRALVEALQRSWRASNVQMDRLLHARIDGLYQRMWLHLGLALALLGAILAIVTLVARSISRPLRHLSGVADTVRRTGDHSLRAQWDSSDEIGRLVAAFNEMLGQLDREREAQKELAASARAADAQRSLVESTPIALVVTSIPGHDVLHANPPADAWLGGRRQDPWKAGLEPGVRARFFQQLSDRGAVNEFEVRWLAGAEPAWAVLSARRLSYQGQDALLTAFAPINHLKLMERRLELWAKVFEASSEGILIVDADRRILSANQAFSRHSGYELQEVVGEKPELLLAPSNSTLPEALWHTVMLRGTWQGELNLRRRNGSEYPAWVMVNAVRQASGWVQGGAGGQAGRGGGEVSHYIFTSIDISDRKRSEQRIRFLAEHDVLTELPNRSLCTERLRLAVQQAQRQGRKVAVMFIDLDRFKDINDSLGHHIGDGLLRSVAGRLLDAVRAGDTVSRLGGDEFVVVLADLESVDEAAHIAHERLMLRVREPHRVEGAELHVSCSVGIAIFPDDATDIDLLMRDADTAMYQAKAGGKDKAQFFSAEMTARAEQRLYMEAQLRHAQALNQLQLHWQPRVCAHSGRMLGVEGLLRWQHPELGAVSPAVFIPLAEESGLIVQLGAWVIEQACAQIAAWREAGLPAFFVSINLSARQLRDERLINTVRECLARHAVPEGQLELELTESMVMDKASSNLLQLHALRALGVGLAIDDFGTGYSSLAYLNRFPITKLKIDRSFVHDMLEDPSDRAITLAIIGLGHTLGLKVVAEGVERPREAALLREARCDELQGYLFGRPMPAEALPRWLADQADAAPG</sequence>
<dbReference type="InterPro" id="IPR035919">
    <property type="entry name" value="EAL_sf"/>
</dbReference>
<dbReference type="SUPFAM" id="SSF55073">
    <property type="entry name" value="Nucleotide cyclase"/>
    <property type="match status" value="1"/>
</dbReference>
<keyword evidence="3" id="KW-0812">Transmembrane</keyword>
<proteinExistence type="predicted"/>
<dbReference type="Proteomes" id="UP000285575">
    <property type="component" value="Unassembled WGS sequence"/>
</dbReference>
<dbReference type="Pfam" id="PF00563">
    <property type="entry name" value="EAL"/>
    <property type="match status" value="1"/>
</dbReference>
<dbReference type="InterPro" id="IPR035965">
    <property type="entry name" value="PAS-like_dom_sf"/>
</dbReference>
<evidence type="ECO:0000313" key="9">
    <source>
        <dbReference type="EMBL" id="RVU45299.1"/>
    </source>
</evidence>
<dbReference type="SUPFAM" id="SSF158472">
    <property type="entry name" value="HAMP domain-like"/>
    <property type="match status" value="1"/>
</dbReference>
<evidence type="ECO:0000256" key="2">
    <source>
        <dbReference type="SAM" id="MobiDB-lite"/>
    </source>
</evidence>
<keyword evidence="3" id="KW-1133">Transmembrane helix</keyword>